<accession>A0A239P7Q6</accession>
<proteinExistence type="predicted"/>
<dbReference type="RefSeq" id="WP_089213456.1">
    <property type="nucleotide sequence ID" value="NZ_FZOD01000096.1"/>
</dbReference>
<keyword evidence="4" id="KW-1185">Reference proteome</keyword>
<dbReference type="Gene3D" id="3.30.70.3040">
    <property type="match status" value="1"/>
</dbReference>
<dbReference type="Pfam" id="PF18075">
    <property type="entry name" value="FtsX_ECD"/>
    <property type="match status" value="1"/>
</dbReference>
<keyword evidence="1" id="KW-0472">Membrane</keyword>
<protein>
    <recommendedName>
        <fullName evidence="2">FtsX extracellular domain-containing protein</fullName>
    </recommendedName>
</protein>
<dbReference type="InterPro" id="IPR040690">
    <property type="entry name" value="FtsX_ECD"/>
</dbReference>
<feature type="transmembrane region" description="Helical" evidence="1">
    <location>
        <begin position="37"/>
        <end position="56"/>
    </location>
</feature>
<dbReference type="OrthoDB" id="9812531at2"/>
<evidence type="ECO:0000313" key="3">
    <source>
        <dbReference type="EMBL" id="SNT63055.1"/>
    </source>
</evidence>
<feature type="domain" description="FtsX extracellular" evidence="2">
    <location>
        <begin position="81"/>
        <end position="179"/>
    </location>
</feature>
<dbReference type="EMBL" id="FZOD01000096">
    <property type="protein sequence ID" value="SNT63055.1"/>
    <property type="molecule type" value="Genomic_DNA"/>
</dbReference>
<gene>
    <name evidence="3" type="ORF">SAMN05216276_109616</name>
</gene>
<dbReference type="Proteomes" id="UP000198282">
    <property type="component" value="Unassembled WGS sequence"/>
</dbReference>
<evidence type="ECO:0000259" key="2">
    <source>
        <dbReference type="Pfam" id="PF18075"/>
    </source>
</evidence>
<keyword evidence="1" id="KW-0812">Transmembrane</keyword>
<organism evidence="3 4">
    <name type="scientific">Streptosporangium subroseum</name>
    <dbReference type="NCBI Taxonomy" id="106412"/>
    <lineage>
        <taxon>Bacteria</taxon>
        <taxon>Bacillati</taxon>
        <taxon>Actinomycetota</taxon>
        <taxon>Actinomycetes</taxon>
        <taxon>Streptosporangiales</taxon>
        <taxon>Streptosporangiaceae</taxon>
        <taxon>Streptosporangium</taxon>
    </lineage>
</organism>
<dbReference type="AlphaFoldDB" id="A0A239P7Q6"/>
<evidence type="ECO:0000313" key="4">
    <source>
        <dbReference type="Proteomes" id="UP000198282"/>
    </source>
</evidence>
<sequence>MTATESRLRESLSAAAATTVNVRPLTLPIRRRFRIPMLLAAGAVTMAAVGVGFVWAGQLDPRTTTAVQAPPTPRFQPQMLISVFLCKEHDAFPQCKGRKADKVKIADALWSRPDVEWLGFESTAKSYQNFREQNKDNSAILTTIKVKDMPEVFRVVPEQDADWDALINAAMALPGVSNVIDQRCVMDKGKC</sequence>
<reference evidence="3 4" key="1">
    <citation type="submission" date="2017-06" db="EMBL/GenBank/DDBJ databases">
        <authorList>
            <person name="Kim H.J."/>
            <person name="Triplett B.A."/>
        </authorList>
    </citation>
    <scope>NUCLEOTIDE SEQUENCE [LARGE SCALE GENOMIC DNA]</scope>
    <source>
        <strain evidence="3 4">CGMCC 4.2132</strain>
    </source>
</reference>
<keyword evidence="1" id="KW-1133">Transmembrane helix</keyword>
<name>A0A239P7Q6_9ACTN</name>
<evidence type="ECO:0000256" key="1">
    <source>
        <dbReference type="SAM" id="Phobius"/>
    </source>
</evidence>